<dbReference type="EMBL" id="PNIO01000018">
    <property type="protein sequence ID" value="PMP71985.1"/>
    <property type="molecule type" value="Genomic_DNA"/>
</dbReference>
<reference evidence="2 3" key="1">
    <citation type="submission" date="2018-01" db="EMBL/GenBank/DDBJ databases">
        <title>Metagenomic assembled genomes from two thermal pools in the Uzon Caldera, Kamchatka, Russia.</title>
        <authorList>
            <person name="Wilkins L."/>
            <person name="Ettinger C."/>
        </authorList>
    </citation>
    <scope>NUCLEOTIDE SEQUENCE [LARGE SCALE GENOMIC DNA]</scope>
    <source>
        <strain evidence="2">ZAV-04</strain>
    </source>
</reference>
<evidence type="ECO:0000313" key="3">
    <source>
        <dbReference type="Proteomes" id="UP000242288"/>
    </source>
</evidence>
<protein>
    <submittedName>
        <fullName evidence="2">Uncharacterized protein</fullName>
    </submittedName>
</protein>
<organism evidence="2 3">
    <name type="scientific">Thermodesulfovibrio aggregans</name>
    <dbReference type="NCBI Taxonomy" id="86166"/>
    <lineage>
        <taxon>Bacteria</taxon>
        <taxon>Pseudomonadati</taxon>
        <taxon>Nitrospirota</taxon>
        <taxon>Thermodesulfovibrionia</taxon>
        <taxon>Thermodesulfovibrionales</taxon>
        <taxon>Thermodesulfovibrionaceae</taxon>
        <taxon>Thermodesulfovibrio</taxon>
    </lineage>
</organism>
<gene>
    <name evidence="2" type="ORF">C0186_02385</name>
</gene>
<sequence length="106" mass="12767">MLEIIKRDFLQGLKTFKFWAEVLSQRVKIELNVLKLISEINKLSLKRDLFLKSIGKEIYESWNENLNIKESENISSLIRQIREIEAQIEDRKKKLSELEDLSRWKF</sequence>
<evidence type="ECO:0000256" key="1">
    <source>
        <dbReference type="SAM" id="Coils"/>
    </source>
</evidence>
<keyword evidence="1" id="KW-0175">Coiled coil</keyword>
<name>A0A2J6WNN2_9BACT</name>
<evidence type="ECO:0000313" key="2">
    <source>
        <dbReference type="EMBL" id="PMP71985.1"/>
    </source>
</evidence>
<feature type="coiled-coil region" evidence="1">
    <location>
        <begin position="67"/>
        <end position="101"/>
    </location>
</feature>
<proteinExistence type="predicted"/>
<dbReference type="AlphaFoldDB" id="A0A2J6WNN2"/>
<comment type="caution">
    <text evidence="2">The sequence shown here is derived from an EMBL/GenBank/DDBJ whole genome shotgun (WGS) entry which is preliminary data.</text>
</comment>
<dbReference type="Proteomes" id="UP000242288">
    <property type="component" value="Unassembled WGS sequence"/>
</dbReference>
<accession>A0A2J6WNN2</accession>